<feature type="signal peptide" evidence="8">
    <location>
        <begin position="1"/>
        <end position="23"/>
    </location>
</feature>
<dbReference type="AlphaFoldDB" id="A0A517YGA6"/>
<dbReference type="Proteomes" id="UP000315017">
    <property type="component" value="Chromosome"/>
</dbReference>
<dbReference type="Pfam" id="PF03664">
    <property type="entry name" value="Glyco_hydro_62"/>
    <property type="match status" value="1"/>
</dbReference>
<dbReference type="GO" id="GO:0046556">
    <property type="term" value="F:alpha-L-arabinofuranosidase activity"/>
    <property type="evidence" value="ECO:0007669"/>
    <property type="project" value="UniProtKB-EC"/>
</dbReference>
<dbReference type="KEGG" id="aagg:ETAA8_43610"/>
<proteinExistence type="predicted"/>
<evidence type="ECO:0000256" key="2">
    <source>
        <dbReference type="ARBA" id="ARBA00004613"/>
    </source>
</evidence>
<name>A0A517YGA6_9BACT</name>
<evidence type="ECO:0000256" key="5">
    <source>
        <dbReference type="ARBA" id="ARBA00022729"/>
    </source>
</evidence>
<organism evidence="9 10">
    <name type="scientific">Anatilimnocola aggregata</name>
    <dbReference type="NCBI Taxonomy" id="2528021"/>
    <lineage>
        <taxon>Bacteria</taxon>
        <taxon>Pseudomonadati</taxon>
        <taxon>Planctomycetota</taxon>
        <taxon>Planctomycetia</taxon>
        <taxon>Pirellulales</taxon>
        <taxon>Pirellulaceae</taxon>
        <taxon>Anatilimnocola</taxon>
    </lineage>
</organism>
<dbReference type="PANTHER" id="PTHR40631:SF2">
    <property type="entry name" value="ALPHA-L-ARABINOFURANOSIDASE"/>
    <property type="match status" value="1"/>
</dbReference>
<keyword evidence="5 8" id="KW-0732">Signal</keyword>
<dbReference type="SUPFAM" id="SSF75005">
    <property type="entry name" value="Arabinanase/levansucrase/invertase"/>
    <property type="match status" value="1"/>
</dbReference>
<evidence type="ECO:0000256" key="6">
    <source>
        <dbReference type="ARBA" id="ARBA00022801"/>
    </source>
</evidence>
<keyword evidence="4" id="KW-0964">Secreted</keyword>
<evidence type="ECO:0000256" key="4">
    <source>
        <dbReference type="ARBA" id="ARBA00022525"/>
    </source>
</evidence>
<evidence type="ECO:0000256" key="7">
    <source>
        <dbReference type="ARBA" id="ARBA00023295"/>
    </source>
</evidence>
<sequence length="340" mass="37641" precursor="true">MCRNRTTGISVLLLLAISVAAGAEDAEPEWTMSPPLFRLAKSDSDAPATLLDPCAVKHGGQWHVFAGGPGGVMYYPLDDFKPDGAVIRGRKTSAAGLGVPQVYYHRASKKWHMVGQQSYKDGDGKMWFTPVLSVNDTVGDPAGWSKPIPMQVALPLEENKRAAGWMDFYVIFESEKVHLFGTSGGRLWRTETKTAGFPQGWSTPVLALKGNIGLASHTYRQDSDKGPRFFATITSSAQDPESKKHKQLQVSYIAEKLDGPWTPEKDKKDIPYVGFGNCIIADPRWNREIIHGEPLRHESDERMRLETEPAMFVFHAKAKLQDSETAATIDCLGILQRRGQ</sequence>
<evidence type="ECO:0000256" key="8">
    <source>
        <dbReference type="SAM" id="SignalP"/>
    </source>
</evidence>
<dbReference type="InterPro" id="IPR023296">
    <property type="entry name" value="Glyco_hydro_beta-prop_sf"/>
</dbReference>
<protein>
    <recommendedName>
        <fullName evidence="3">non-reducing end alpha-L-arabinofuranosidase</fullName>
        <ecNumber evidence="3">3.2.1.55</ecNumber>
    </recommendedName>
</protein>
<accession>A0A517YGA6</accession>
<dbReference type="PANTHER" id="PTHR40631">
    <property type="entry name" value="ALPHA-L-ARABINOFURANOSIDASE AXHA-2-RELATED"/>
    <property type="match status" value="1"/>
</dbReference>
<evidence type="ECO:0000256" key="3">
    <source>
        <dbReference type="ARBA" id="ARBA00012670"/>
    </source>
</evidence>
<dbReference type="EC" id="3.2.1.55" evidence="3"/>
<comment type="subcellular location">
    <subcellularLocation>
        <location evidence="2">Secreted</location>
    </subcellularLocation>
</comment>
<reference evidence="9 10" key="1">
    <citation type="submission" date="2019-02" db="EMBL/GenBank/DDBJ databases">
        <title>Deep-cultivation of Planctomycetes and their phenomic and genomic characterization uncovers novel biology.</title>
        <authorList>
            <person name="Wiegand S."/>
            <person name="Jogler M."/>
            <person name="Boedeker C."/>
            <person name="Pinto D."/>
            <person name="Vollmers J."/>
            <person name="Rivas-Marin E."/>
            <person name="Kohn T."/>
            <person name="Peeters S.H."/>
            <person name="Heuer A."/>
            <person name="Rast P."/>
            <person name="Oberbeckmann S."/>
            <person name="Bunk B."/>
            <person name="Jeske O."/>
            <person name="Meyerdierks A."/>
            <person name="Storesund J.E."/>
            <person name="Kallscheuer N."/>
            <person name="Luecker S."/>
            <person name="Lage O.M."/>
            <person name="Pohl T."/>
            <person name="Merkel B.J."/>
            <person name="Hornburger P."/>
            <person name="Mueller R.-W."/>
            <person name="Bruemmer F."/>
            <person name="Labrenz M."/>
            <person name="Spormann A.M."/>
            <person name="Op den Camp H."/>
            <person name="Overmann J."/>
            <person name="Amann R."/>
            <person name="Jetten M.S.M."/>
            <person name="Mascher T."/>
            <person name="Medema M.H."/>
            <person name="Devos D.P."/>
            <person name="Kaster A.-K."/>
            <person name="Ovreas L."/>
            <person name="Rohde M."/>
            <person name="Galperin M.Y."/>
            <person name="Jogler C."/>
        </authorList>
    </citation>
    <scope>NUCLEOTIDE SEQUENCE [LARGE SCALE GENOMIC DNA]</scope>
    <source>
        <strain evidence="9 10">ETA_A8</strain>
    </source>
</reference>
<keyword evidence="7 9" id="KW-0326">Glycosidase</keyword>
<evidence type="ECO:0000313" key="10">
    <source>
        <dbReference type="Proteomes" id="UP000315017"/>
    </source>
</evidence>
<evidence type="ECO:0000313" key="9">
    <source>
        <dbReference type="EMBL" id="QDU29254.1"/>
    </source>
</evidence>
<dbReference type="EMBL" id="CP036274">
    <property type="protein sequence ID" value="QDU29254.1"/>
    <property type="molecule type" value="Genomic_DNA"/>
</dbReference>
<gene>
    <name evidence="9" type="primary">xynC</name>
    <name evidence="9" type="ORF">ETAA8_43610</name>
</gene>
<dbReference type="InterPro" id="IPR005193">
    <property type="entry name" value="GH62_arabinosidase"/>
</dbReference>
<dbReference type="Gene3D" id="2.115.10.20">
    <property type="entry name" value="Glycosyl hydrolase domain, family 43"/>
    <property type="match status" value="1"/>
</dbReference>
<keyword evidence="6 9" id="KW-0378">Hydrolase</keyword>
<comment type="catalytic activity">
    <reaction evidence="1">
        <text>Hydrolysis of terminal non-reducing alpha-L-arabinofuranoside residues in alpha-L-arabinosides.</text>
        <dbReference type="EC" id="3.2.1.55"/>
    </reaction>
</comment>
<keyword evidence="10" id="KW-1185">Reference proteome</keyword>
<dbReference type="GO" id="GO:0005576">
    <property type="term" value="C:extracellular region"/>
    <property type="evidence" value="ECO:0007669"/>
    <property type="project" value="UniProtKB-SubCell"/>
</dbReference>
<dbReference type="GO" id="GO:0046373">
    <property type="term" value="P:L-arabinose metabolic process"/>
    <property type="evidence" value="ECO:0007669"/>
    <property type="project" value="InterPro"/>
</dbReference>
<evidence type="ECO:0000256" key="1">
    <source>
        <dbReference type="ARBA" id="ARBA00001462"/>
    </source>
</evidence>
<feature type="chain" id="PRO_5022044689" description="non-reducing end alpha-L-arabinofuranosidase" evidence="8">
    <location>
        <begin position="24"/>
        <end position="340"/>
    </location>
</feature>